<accession>A0ABV9S107</accession>
<evidence type="ECO:0000313" key="3">
    <source>
        <dbReference type="Proteomes" id="UP001595859"/>
    </source>
</evidence>
<proteinExistence type="predicted"/>
<name>A0ABV9S107_9PSEU</name>
<gene>
    <name evidence="2" type="ORF">ACFPCV_13870</name>
</gene>
<comment type="caution">
    <text evidence="2">The sequence shown here is derived from an EMBL/GenBank/DDBJ whole genome shotgun (WGS) entry which is preliminary data.</text>
</comment>
<protein>
    <recommendedName>
        <fullName evidence="1">DUF7711 domain-containing protein</fullName>
    </recommendedName>
</protein>
<feature type="domain" description="DUF7711" evidence="1">
    <location>
        <begin position="1"/>
        <end position="196"/>
    </location>
</feature>
<dbReference type="Proteomes" id="UP001595859">
    <property type="component" value="Unassembled WGS sequence"/>
</dbReference>
<evidence type="ECO:0000259" key="1">
    <source>
        <dbReference type="Pfam" id="PF24821"/>
    </source>
</evidence>
<dbReference type="InterPro" id="IPR056128">
    <property type="entry name" value="DUF7711"/>
</dbReference>
<dbReference type="RefSeq" id="WP_378056524.1">
    <property type="nucleotide sequence ID" value="NZ_JBHSIS010000006.1"/>
</dbReference>
<dbReference type="Pfam" id="PF24821">
    <property type="entry name" value="DUF7711"/>
    <property type="match status" value="1"/>
</dbReference>
<evidence type="ECO:0000313" key="2">
    <source>
        <dbReference type="EMBL" id="MFC4854593.1"/>
    </source>
</evidence>
<reference evidence="3" key="1">
    <citation type="journal article" date="2019" name="Int. J. Syst. Evol. Microbiol.">
        <title>The Global Catalogue of Microorganisms (GCM) 10K type strain sequencing project: providing services to taxonomists for standard genome sequencing and annotation.</title>
        <authorList>
            <consortium name="The Broad Institute Genomics Platform"/>
            <consortium name="The Broad Institute Genome Sequencing Center for Infectious Disease"/>
            <person name="Wu L."/>
            <person name="Ma J."/>
        </authorList>
    </citation>
    <scope>NUCLEOTIDE SEQUENCE [LARGE SCALE GENOMIC DNA]</scope>
    <source>
        <strain evidence="3">ZS-22-S1</strain>
    </source>
</reference>
<keyword evidence="3" id="KW-1185">Reference proteome</keyword>
<organism evidence="2 3">
    <name type="scientific">Actinophytocola glycyrrhizae</name>
    <dbReference type="NCBI Taxonomy" id="2044873"/>
    <lineage>
        <taxon>Bacteria</taxon>
        <taxon>Bacillati</taxon>
        <taxon>Actinomycetota</taxon>
        <taxon>Actinomycetes</taxon>
        <taxon>Pseudonocardiales</taxon>
        <taxon>Pseudonocardiaceae</taxon>
    </lineage>
</organism>
<sequence>MHYRRAVQRLRMLAQACQQTTSSTLDESLLREAYVFGEVLDGADSIELVEVAMVLDLPSEQVPWESQPNGTRWLVDVLRLDKGAYAYWWRSRHDPVWNHHIREPVRFWSLDGPDEDVLRALSERRFADLPRVVADPGEVRAQTAAALDTALARLRAVHANYWERDWRQENRGNHRYPENALWEAVAGYLDLLDAKTPPDDEPQ</sequence>
<dbReference type="EMBL" id="JBHSIS010000006">
    <property type="protein sequence ID" value="MFC4854593.1"/>
    <property type="molecule type" value="Genomic_DNA"/>
</dbReference>